<name>A0A3A9AI66_9FIRM</name>
<evidence type="ECO:0000256" key="3">
    <source>
        <dbReference type="ARBA" id="ARBA00022448"/>
    </source>
</evidence>
<feature type="domain" description="ABC transmembrane type-1" evidence="10">
    <location>
        <begin position="85"/>
        <end position="278"/>
    </location>
</feature>
<protein>
    <submittedName>
        <fullName evidence="11">Carbohydrate ABC transporter permease</fullName>
    </submittedName>
</protein>
<evidence type="ECO:0000313" key="11">
    <source>
        <dbReference type="EMBL" id="RKI87081.1"/>
    </source>
</evidence>
<evidence type="ECO:0000256" key="9">
    <source>
        <dbReference type="RuleBase" id="RU363032"/>
    </source>
</evidence>
<evidence type="ECO:0000256" key="4">
    <source>
        <dbReference type="ARBA" id="ARBA00022475"/>
    </source>
</evidence>
<comment type="subcellular location">
    <subcellularLocation>
        <location evidence="1 9">Cell membrane</location>
        <topology evidence="1 9">Multi-pass membrane protein</topology>
    </subcellularLocation>
</comment>
<dbReference type="GO" id="GO:0055085">
    <property type="term" value="P:transmembrane transport"/>
    <property type="evidence" value="ECO:0007669"/>
    <property type="project" value="InterPro"/>
</dbReference>
<comment type="caution">
    <text evidence="11">The sequence shown here is derived from an EMBL/GenBank/DDBJ whole genome shotgun (WGS) entry which is preliminary data.</text>
</comment>
<evidence type="ECO:0000256" key="6">
    <source>
        <dbReference type="ARBA" id="ARBA00022692"/>
    </source>
</evidence>
<organism evidence="11 12">
    <name type="scientific">Parablautia intestinalis</name>
    <dbReference type="NCBI Taxonomy" id="2320100"/>
    <lineage>
        <taxon>Bacteria</taxon>
        <taxon>Bacillati</taxon>
        <taxon>Bacillota</taxon>
        <taxon>Clostridia</taxon>
        <taxon>Lachnospirales</taxon>
        <taxon>Lachnospiraceae</taxon>
        <taxon>Parablautia</taxon>
    </lineage>
</organism>
<proteinExistence type="inferred from homology"/>
<keyword evidence="3 9" id="KW-0813">Transport</keyword>
<dbReference type="InterPro" id="IPR000515">
    <property type="entry name" value="MetI-like"/>
</dbReference>
<dbReference type="OrthoDB" id="9815445at2"/>
<accession>A0A3A9AI66</accession>
<feature type="transmembrane region" description="Helical" evidence="9">
    <location>
        <begin position="28"/>
        <end position="47"/>
    </location>
</feature>
<dbReference type="GO" id="GO:0005886">
    <property type="term" value="C:plasma membrane"/>
    <property type="evidence" value="ECO:0007669"/>
    <property type="project" value="UniProtKB-SubCell"/>
</dbReference>
<feature type="transmembrane region" description="Helical" evidence="9">
    <location>
        <begin position="120"/>
        <end position="143"/>
    </location>
</feature>
<feature type="transmembrane region" description="Helical" evidence="9">
    <location>
        <begin position="89"/>
        <end position="108"/>
    </location>
</feature>
<dbReference type="Proteomes" id="UP000280696">
    <property type="component" value="Unassembled WGS sequence"/>
</dbReference>
<dbReference type="SUPFAM" id="SSF161098">
    <property type="entry name" value="MetI-like"/>
    <property type="match status" value="1"/>
</dbReference>
<evidence type="ECO:0000313" key="12">
    <source>
        <dbReference type="Proteomes" id="UP000280696"/>
    </source>
</evidence>
<comment type="similarity">
    <text evidence="2">Belongs to the binding-protein-dependent transport system permease family. MalFG subfamily.</text>
</comment>
<gene>
    <name evidence="11" type="ORF">D7V94_21600</name>
</gene>
<dbReference type="PROSITE" id="PS50928">
    <property type="entry name" value="ABC_TM1"/>
    <property type="match status" value="1"/>
</dbReference>
<evidence type="ECO:0000256" key="2">
    <source>
        <dbReference type="ARBA" id="ARBA00009047"/>
    </source>
</evidence>
<feature type="transmembrane region" description="Helical" evidence="9">
    <location>
        <begin position="155"/>
        <end position="174"/>
    </location>
</feature>
<keyword evidence="12" id="KW-1185">Reference proteome</keyword>
<keyword evidence="4" id="KW-1003">Cell membrane</keyword>
<evidence type="ECO:0000256" key="1">
    <source>
        <dbReference type="ARBA" id="ARBA00004651"/>
    </source>
</evidence>
<dbReference type="PANTHER" id="PTHR32243">
    <property type="entry name" value="MALTOSE TRANSPORT SYSTEM PERMEASE-RELATED"/>
    <property type="match status" value="1"/>
</dbReference>
<dbReference type="Gene3D" id="1.10.3720.10">
    <property type="entry name" value="MetI-like"/>
    <property type="match status" value="1"/>
</dbReference>
<keyword evidence="6 9" id="KW-0812">Transmembrane</keyword>
<evidence type="ECO:0000256" key="7">
    <source>
        <dbReference type="ARBA" id="ARBA00022989"/>
    </source>
</evidence>
<evidence type="ECO:0000256" key="5">
    <source>
        <dbReference type="ARBA" id="ARBA00022597"/>
    </source>
</evidence>
<dbReference type="InterPro" id="IPR035906">
    <property type="entry name" value="MetI-like_sf"/>
</dbReference>
<dbReference type="AlphaFoldDB" id="A0A3A9AI66"/>
<evidence type="ECO:0000256" key="8">
    <source>
        <dbReference type="ARBA" id="ARBA00023136"/>
    </source>
</evidence>
<reference evidence="11 12" key="1">
    <citation type="submission" date="2018-09" db="EMBL/GenBank/DDBJ databases">
        <title>Murine metabolic-syndrome-specific gut microbial biobank.</title>
        <authorList>
            <person name="Liu C."/>
        </authorList>
    </citation>
    <scope>NUCLEOTIDE SEQUENCE [LARGE SCALE GENOMIC DNA]</scope>
    <source>
        <strain evidence="11 12">0.1xD8-82</strain>
    </source>
</reference>
<keyword evidence="8 9" id="KW-0472">Membrane</keyword>
<dbReference type="RefSeq" id="WP_120472337.1">
    <property type="nucleotide sequence ID" value="NZ_RAYQ01000047.1"/>
</dbReference>
<feature type="transmembrane region" description="Helical" evidence="9">
    <location>
        <begin position="257"/>
        <end position="278"/>
    </location>
</feature>
<sequence length="293" mass="32467">MIFKNTKKNGIKITGNGDIKQGASLLELALLLVLFFTNSTPILWGLITSLKTRREILVYPPRFINFTFSWEHYQNVFDNGLGLGMRNSLLYAGCTIVLGLILGLLAAYGFERYSFPLKKILFYIVIAGIPLSIGSAAMLIPNYLYMMNLGLTNKWYTLILLYTAYNLPMAIWIMKGGIEAIPLEIEDAARIDGCSRAYIITRLIPRLCLPSIASSALFLFIGAWNEFITAAVMIDSPNLRSIQLVIYYFRGFFGTDWGGLMASAMVAVLPILLVFSVLGKLMVSGLTQGAVKG</sequence>
<dbReference type="InterPro" id="IPR050901">
    <property type="entry name" value="BP-dep_ABC_trans_perm"/>
</dbReference>
<evidence type="ECO:0000259" key="10">
    <source>
        <dbReference type="PROSITE" id="PS50928"/>
    </source>
</evidence>
<dbReference type="PANTHER" id="PTHR32243:SF50">
    <property type="entry name" value="MALTOSE_MALTODEXTRIN TRANSPORT SYSTEM PERMEASE PROTEIN MALG"/>
    <property type="match status" value="1"/>
</dbReference>
<dbReference type="EMBL" id="RAYQ01000047">
    <property type="protein sequence ID" value="RKI87081.1"/>
    <property type="molecule type" value="Genomic_DNA"/>
</dbReference>
<keyword evidence="7 9" id="KW-1133">Transmembrane helix</keyword>
<keyword evidence="5" id="KW-0762">Sugar transport</keyword>
<dbReference type="CDD" id="cd06261">
    <property type="entry name" value="TM_PBP2"/>
    <property type="match status" value="1"/>
</dbReference>
<dbReference type="Pfam" id="PF00528">
    <property type="entry name" value="BPD_transp_1"/>
    <property type="match status" value="1"/>
</dbReference>